<accession>A0A7Z0Q805</accession>
<reference evidence="2 3" key="3">
    <citation type="journal article" date="2022" name="Int. J. Syst. Evol. Microbiol.">
        <title>Strains of Bradyrhizobium barranii sp. nov. associated with legumes native to Canada are symbionts of soybeans and belong to different subspecies (subsp. barranii subsp. nov. and subsp. apii subsp. nov.) and symbiovars (sv. glycinearum and sv. septentrionale).</title>
        <authorList>
            <person name="Bromfield E.S.P."/>
            <person name="Cloutier S."/>
            <person name="Wasai-Hara S."/>
            <person name="Minamisawa K."/>
        </authorList>
    </citation>
    <scope>NUCLEOTIDE SEQUENCE [LARGE SCALE GENOMIC DNA]</scope>
    <source>
        <strain evidence="2 3">323S2</strain>
    </source>
</reference>
<evidence type="ECO:0000313" key="3">
    <source>
        <dbReference type="Proteomes" id="UP000564836"/>
    </source>
</evidence>
<reference evidence="1" key="2">
    <citation type="submission" date="2020-06" db="EMBL/GenBank/DDBJ databases">
        <title>Whole Genome Sequence of Bradyrhizobium sp. Strain 323S2.</title>
        <authorList>
            <person name="Bromfield E.S.P."/>
        </authorList>
    </citation>
    <scope>NUCLEOTIDE SEQUENCE [LARGE SCALE GENOMIC DNA]</scope>
    <source>
        <strain evidence="1">323S2</strain>
    </source>
</reference>
<protein>
    <submittedName>
        <fullName evidence="1">Uncharacterized protein</fullName>
    </submittedName>
</protein>
<dbReference type="Proteomes" id="UP000564836">
    <property type="component" value="Chromosome"/>
</dbReference>
<gene>
    <name evidence="2" type="ORF">G6321_00010265</name>
    <name evidence="1" type="ORF">G6321_07965</name>
</gene>
<dbReference type="RefSeq" id="WP_166344266.1">
    <property type="nucleotide sequence ID" value="NZ_CP088280.1"/>
</dbReference>
<dbReference type="AlphaFoldDB" id="A0A7Z0Q805"/>
<dbReference type="EMBL" id="JACBFH010000001">
    <property type="protein sequence ID" value="NYY88392.1"/>
    <property type="molecule type" value="Genomic_DNA"/>
</dbReference>
<organism evidence="1">
    <name type="scientific">Bradyrhizobium barranii subsp. barranii</name>
    <dbReference type="NCBI Taxonomy" id="2823807"/>
    <lineage>
        <taxon>Bacteria</taxon>
        <taxon>Pseudomonadati</taxon>
        <taxon>Pseudomonadota</taxon>
        <taxon>Alphaproteobacteria</taxon>
        <taxon>Hyphomicrobiales</taxon>
        <taxon>Nitrobacteraceae</taxon>
        <taxon>Bradyrhizobium</taxon>
        <taxon>Bradyrhizobium barranii</taxon>
    </lineage>
</organism>
<evidence type="ECO:0000313" key="2">
    <source>
        <dbReference type="EMBL" id="UGX95493.1"/>
    </source>
</evidence>
<dbReference type="EMBL" id="CP088280">
    <property type="protein sequence ID" value="UGX95493.1"/>
    <property type="molecule type" value="Genomic_DNA"/>
</dbReference>
<reference evidence="2 3" key="1">
    <citation type="journal article" date="2017" name="Syst. Appl. Microbiol.">
        <title>Soybeans inoculated with root zone soils of Canadian native legumes harbour diverse and novel Bradyrhizobium spp. that possess agricultural potential.</title>
        <authorList>
            <person name="Bromfield E.S.P."/>
            <person name="Cloutier S."/>
            <person name="Tambong J.T."/>
            <person name="Tran Thi T.V."/>
        </authorList>
    </citation>
    <scope>NUCLEOTIDE SEQUENCE [LARGE SCALE GENOMIC DNA]</scope>
    <source>
        <strain evidence="2 3">323S2</strain>
    </source>
</reference>
<sequence length="61" mass="6534">MSKVSPLYPTKRTSMKGVATSLMGHIRTNTRAVSKDENSLAFGYFALSRSSVAAISNRGSP</sequence>
<proteinExistence type="predicted"/>
<name>A0A7Z0Q805_9BRAD</name>
<evidence type="ECO:0000313" key="1">
    <source>
        <dbReference type="EMBL" id="NYY88392.1"/>
    </source>
</evidence>